<gene>
    <name evidence="2" type="ORF">Goari_022185</name>
</gene>
<dbReference type="Proteomes" id="UP000593577">
    <property type="component" value="Unassembled WGS sequence"/>
</dbReference>
<dbReference type="AlphaFoldDB" id="A0A7J8YU44"/>
<sequence length="45" mass="5288">CKIKGLPVGTTRSLRAKEGRRKREREIKRRICFKVSNFPVSYLIP</sequence>
<protein>
    <submittedName>
        <fullName evidence="2">Uncharacterized protein</fullName>
    </submittedName>
</protein>
<reference evidence="2 3" key="1">
    <citation type="journal article" date="2019" name="Genome Biol. Evol.">
        <title>Insights into the evolution of the New World diploid cottons (Gossypium, subgenus Houzingenia) based on genome sequencing.</title>
        <authorList>
            <person name="Grover C.E."/>
            <person name="Arick M.A. 2nd"/>
            <person name="Thrash A."/>
            <person name="Conover J.L."/>
            <person name="Sanders W.S."/>
            <person name="Peterson D.G."/>
            <person name="Frelichowski J.E."/>
            <person name="Scheffler J.A."/>
            <person name="Scheffler B.E."/>
            <person name="Wendel J.F."/>
        </authorList>
    </citation>
    <scope>NUCLEOTIDE SEQUENCE [LARGE SCALE GENOMIC DNA]</scope>
    <source>
        <strain evidence="2">185</strain>
        <tissue evidence="2">Leaf</tissue>
    </source>
</reference>
<keyword evidence="3" id="KW-1185">Reference proteome</keyword>
<dbReference type="EMBL" id="JABFAA010355042">
    <property type="protein sequence ID" value="MBA0703035.1"/>
    <property type="molecule type" value="Genomic_DNA"/>
</dbReference>
<proteinExistence type="predicted"/>
<comment type="caution">
    <text evidence="2">The sequence shown here is derived from an EMBL/GenBank/DDBJ whole genome shotgun (WGS) entry which is preliminary data.</text>
</comment>
<accession>A0A7J8YU44</accession>
<evidence type="ECO:0000256" key="1">
    <source>
        <dbReference type="SAM" id="MobiDB-lite"/>
    </source>
</evidence>
<feature type="non-terminal residue" evidence="2">
    <location>
        <position position="45"/>
    </location>
</feature>
<name>A0A7J8YU44_GOSAI</name>
<feature type="region of interest" description="Disordered" evidence="1">
    <location>
        <begin position="1"/>
        <end position="21"/>
    </location>
</feature>
<evidence type="ECO:0000313" key="2">
    <source>
        <dbReference type="EMBL" id="MBA0703035.1"/>
    </source>
</evidence>
<feature type="non-terminal residue" evidence="2">
    <location>
        <position position="1"/>
    </location>
</feature>
<evidence type="ECO:0000313" key="3">
    <source>
        <dbReference type="Proteomes" id="UP000593577"/>
    </source>
</evidence>
<organism evidence="2 3">
    <name type="scientific">Gossypium aridum</name>
    <name type="common">American cotton</name>
    <name type="synonym">Erioxylum aridum</name>
    <dbReference type="NCBI Taxonomy" id="34290"/>
    <lineage>
        <taxon>Eukaryota</taxon>
        <taxon>Viridiplantae</taxon>
        <taxon>Streptophyta</taxon>
        <taxon>Embryophyta</taxon>
        <taxon>Tracheophyta</taxon>
        <taxon>Spermatophyta</taxon>
        <taxon>Magnoliopsida</taxon>
        <taxon>eudicotyledons</taxon>
        <taxon>Gunneridae</taxon>
        <taxon>Pentapetalae</taxon>
        <taxon>rosids</taxon>
        <taxon>malvids</taxon>
        <taxon>Malvales</taxon>
        <taxon>Malvaceae</taxon>
        <taxon>Malvoideae</taxon>
        <taxon>Gossypium</taxon>
    </lineage>
</organism>